<sequence>MNVREIALRSLLAICKDEGYSNIVVSQAIQKYKMEDRDRRFYTELVYGTLRYINYLDWIVSKISTRKLNKLDPLCLAIVRLGLYQIFGMTKVPESAACNESVKLATRLGNKGMAGFVNAMLRSSLRRRQEFSIPTMEEDPLLHLTLTYHQQDWLVKAWIKEYGLAETEALCRYFDSIPVLCLRTNTARVSRDELIAQLAEEGIQAEKAAYAPEGVYLPEIPNIGSVKALKKGLAIIQDEPSQLVAHVLDPQPHELIFDVCAAPGGKTTHIAALGGPTCTVYGGDIYEHKLRLIESNAKHLGLANVRTILQNACTIGQSYAGRADRVLVDAPCSGLGVLRHKIDLRWRKKPSDLRTLPVLQKRILDSASQCVKPGGVLVYSTCTMHDEENIQIVRQFLQDHGDFHLENAADFCRLPNHDGPCIQLLPQRDHLDGFFIARMRRGE</sequence>
<keyword evidence="4" id="KW-0963">Cytoplasm</keyword>
<evidence type="ECO:0000256" key="8">
    <source>
        <dbReference type="ARBA" id="ARBA00022691"/>
    </source>
</evidence>
<evidence type="ECO:0000313" key="16">
    <source>
        <dbReference type="Proteomes" id="UP000254337"/>
    </source>
</evidence>
<name>A0A346AWA6_9FIRM</name>
<dbReference type="Pfam" id="PF22458">
    <property type="entry name" value="RsmF-B_ferredox"/>
    <property type="match status" value="1"/>
</dbReference>
<dbReference type="RefSeq" id="WP_107195504.1">
    <property type="nucleotide sequence ID" value="NZ_CALYAU010000005.1"/>
</dbReference>
<comment type="catalytic activity">
    <reaction evidence="12">
        <text>cytidine(967) in 16S rRNA + S-adenosyl-L-methionine = 5-methylcytidine(967) in 16S rRNA + S-adenosyl-L-homocysteine + H(+)</text>
        <dbReference type="Rhea" id="RHEA:42748"/>
        <dbReference type="Rhea" id="RHEA-COMP:10219"/>
        <dbReference type="Rhea" id="RHEA-COMP:10220"/>
        <dbReference type="ChEBI" id="CHEBI:15378"/>
        <dbReference type="ChEBI" id="CHEBI:57856"/>
        <dbReference type="ChEBI" id="CHEBI:59789"/>
        <dbReference type="ChEBI" id="CHEBI:74483"/>
        <dbReference type="ChEBI" id="CHEBI:82748"/>
        <dbReference type="EC" id="2.1.1.176"/>
    </reaction>
</comment>
<evidence type="ECO:0000256" key="13">
    <source>
        <dbReference type="PROSITE-ProRule" id="PRU01023"/>
    </source>
</evidence>
<evidence type="ECO:0000259" key="14">
    <source>
        <dbReference type="PROSITE" id="PS51686"/>
    </source>
</evidence>
<dbReference type="Proteomes" id="UP000254337">
    <property type="component" value="Chromosome"/>
</dbReference>
<keyword evidence="16" id="KW-1185">Reference proteome</keyword>
<dbReference type="InterPro" id="IPR001678">
    <property type="entry name" value="MeTrfase_RsmB-F_NOP2_dom"/>
</dbReference>
<feature type="domain" description="SAM-dependent MTase RsmB/NOP-type" evidence="14">
    <location>
        <begin position="170"/>
        <end position="442"/>
    </location>
</feature>
<evidence type="ECO:0000256" key="4">
    <source>
        <dbReference type="ARBA" id="ARBA00022490"/>
    </source>
</evidence>
<dbReference type="InterPro" id="IPR004573">
    <property type="entry name" value="rRNA_ssu_MeTfrase_B"/>
</dbReference>
<dbReference type="FunFam" id="3.40.50.150:FF:000022">
    <property type="entry name" value="Ribosomal RNA small subunit methyltransferase B"/>
    <property type="match status" value="1"/>
</dbReference>
<keyword evidence="7 13" id="KW-0808">Transferase</keyword>
<dbReference type="PRINTS" id="PR02008">
    <property type="entry name" value="RCMTFAMILY"/>
</dbReference>
<dbReference type="InterPro" id="IPR049560">
    <property type="entry name" value="MeTrfase_RsmB-F_NOP2_cat"/>
</dbReference>
<evidence type="ECO:0000256" key="7">
    <source>
        <dbReference type="ARBA" id="ARBA00022679"/>
    </source>
</evidence>
<evidence type="ECO:0000256" key="6">
    <source>
        <dbReference type="ARBA" id="ARBA00022603"/>
    </source>
</evidence>
<dbReference type="PROSITE" id="PS51686">
    <property type="entry name" value="SAM_MT_RSMB_NOP"/>
    <property type="match status" value="1"/>
</dbReference>
<comment type="caution">
    <text evidence="13">Lacks conserved residue(s) required for the propagation of feature annotation.</text>
</comment>
<accession>A0A346AWA6</accession>
<reference evidence="15 16" key="1">
    <citation type="submission" date="2018-05" db="EMBL/GenBank/DDBJ databases">
        <title>Complete genome sequence of Megasphaera sp. AJH120T, isolated from the ceca of a chicken.</title>
        <authorList>
            <person name="Maki J."/>
            <person name="Looft T."/>
        </authorList>
    </citation>
    <scope>NUCLEOTIDE SEQUENCE [LARGE SCALE GENOMIC DNA]</scope>
    <source>
        <strain evidence="15 16">AJH120</strain>
    </source>
</reference>
<dbReference type="PANTHER" id="PTHR22807:SF53">
    <property type="entry name" value="RIBOSOMAL RNA SMALL SUBUNIT METHYLTRANSFERASE B-RELATED"/>
    <property type="match status" value="1"/>
</dbReference>
<dbReference type="Gene3D" id="1.10.940.10">
    <property type="entry name" value="NusB-like"/>
    <property type="match status" value="1"/>
</dbReference>
<dbReference type="InterPro" id="IPR054728">
    <property type="entry name" value="RsmB-like_ferredoxin"/>
</dbReference>
<dbReference type="SUPFAM" id="SSF48013">
    <property type="entry name" value="NusB-like"/>
    <property type="match status" value="1"/>
</dbReference>
<evidence type="ECO:0000256" key="3">
    <source>
        <dbReference type="ARBA" id="ARBA00012140"/>
    </source>
</evidence>
<keyword evidence="6 13" id="KW-0489">Methyltransferase</keyword>
<dbReference type="GO" id="GO:0005737">
    <property type="term" value="C:cytoplasm"/>
    <property type="evidence" value="ECO:0007669"/>
    <property type="project" value="UniProtKB-SubCell"/>
</dbReference>
<dbReference type="SUPFAM" id="SSF53335">
    <property type="entry name" value="S-adenosyl-L-methionine-dependent methyltransferases"/>
    <property type="match status" value="1"/>
</dbReference>
<dbReference type="NCBIfam" id="TIGR00563">
    <property type="entry name" value="rsmB"/>
    <property type="match status" value="1"/>
</dbReference>
<dbReference type="Gene3D" id="3.40.50.150">
    <property type="entry name" value="Vaccinia Virus protein VP39"/>
    <property type="match status" value="1"/>
</dbReference>
<dbReference type="EMBL" id="CP029462">
    <property type="protein sequence ID" value="AXL20149.1"/>
    <property type="molecule type" value="Genomic_DNA"/>
</dbReference>
<dbReference type="PANTHER" id="PTHR22807">
    <property type="entry name" value="NOP2 YEAST -RELATED NOL1/NOP2/FMU SUN DOMAIN-CONTAINING"/>
    <property type="match status" value="1"/>
</dbReference>
<evidence type="ECO:0000256" key="2">
    <source>
        <dbReference type="ARBA" id="ARBA00004496"/>
    </source>
</evidence>
<dbReference type="Pfam" id="PF01029">
    <property type="entry name" value="NusB"/>
    <property type="match status" value="1"/>
</dbReference>
<dbReference type="EC" id="2.1.1.176" evidence="3"/>
<comment type="similarity">
    <text evidence="13">Belongs to the class I-like SAM-binding methyltransferase superfamily. RsmB/NOP family.</text>
</comment>
<dbReference type="AlphaFoldDB" id="A0A346AWA6"/>
<evidence type="ECO:0000256" key="10">
    <source>
        <dbReference type="ARBA" id="ARBA00030399"/>
    </source>
</evidence>
<evidence type="ECO:0000313" key="15">
    <source>
        <dbReference type="EMBL" id="AXL20149.1"/>
    </source>
</evidence>
<dbReference type="OrthoDB" id="9810297at2"/>
<organism evidence="15 16">
    <name type="scientific">Megasphaera stantonii</name>
    <dbReference type="NCBI Taxonomy" id="2144175"/>
    <lineage>
        <taxon>Bacteria</taxon>
        <taxon>Bacillati</taxon>
        <taxon>Bacillota</taxon>
        <taxon>Negativicutes</taxon>
        <taxon>Veillonellales</taxon>
        <taxon>Veillonellaceae</taxon>
        <taxon>Megasphaera</taxon>
    </lineage>
</organism>
<dbReference type="InterPro" id="IPR035926">
    <property type="entry name" value="NusB-like_sf"/>
</dbReference>
<evidence type="ECO:0000256" key="11">
    <source>
        <dbReference type="ARBA" id="ARBA00031088"/>
    </source>
</evidence>
<protein>
    <recommendedName>
        <fullName evidence="3">16S rRNA (cytosine(967)-C(5))-methyltransferase</fullName>
        <ecNumber evidence="3">2.1.1.176</ecNumber>
    </recommendedName>
    <alternativeName>
        <fullName evidence="10">16S rRNA m5C967 methyltransferase</fullName>
    </alternativeName>
    <alternativeName>
        <fullName evidence="11">rRNA (cytosine-C(5)-)-methyltransferase RsmB</fullName>
    </alternativeName>
</protein>
<dbReference type="InterPro" id="IPR029063">
    <property type="entry name" value="SAM-dependent_MTases_sf"/>
</dbReference>
<gene>
    <name evidence="15" type="ORF">DKB62_00400</name>
</gene>
<evidence type="ECO:0000256" key="1">
    <source>
        <dbReference type="ARBA" id="ARBA00002724"/>
    </source>
</evidence>
<evidence type="ECO:0000256" key="9">
    <source>
        <dbReference type="ARBA" id="ARBA00022884"/>
    </source>
</evidence>
<dbReference type="InterPro" id="IPR006027">
    <property type="entry name" value="NusB_RsmB_TIM44"/>
</dbReference>
<dbReference type="Gene3D" id="3.30.70.1170">
    <property type="entry name" value="Sun protein, domain 3"/>
    <property type="match status" value="1"/>
</dbReference>
<comment type="subcellular location">
    <subcellularLocation>
        <location evidence="2">Cytoplasm</location>
    </subcellularLocation>
</comment>
<dbReference type="NCBIfam" id="NF011494">
    <property type="entry name" value="PRK14902.1"/>
    <property type="match status" value="1"/>
</dbReference>
<evidence type="ECO:0000256" key="5">
    <source>
        <dbReference type="ARBA" id="ARBA00022552"/>
    </source>
</evidence>
<feature type="binding site" evidence="13">
    <location>
        <position position="284"/>
    </location>
    <ligand>
        <name>S-adenosyl-L-methionine</name>
        <dbReference type="ChEBI" id="CHEBI:59789"/>
    </ligand>
</feature>
<feature type="active site" description="Nucleophile" evidence="13">
    <location>
        <position position="382"/>
    </location>
</feature>
<keyword evidence="9 13" id="KW-0694">RNA-binding</keyword>
<proteinExistence type="inferred from homology"/>
<dbReference type="Pfam" id="PF01189">
    <property type="entry name" value="Methyltr_RsmB-F"/>
    <property type="match status" value="1"/>
</dbReference>
<comment type="function">
    <text evidence="1">Specifically methylates the cytosine at position 967 (m5C967) of 16S rRNA.</text>
</comment>
<dbReference type="KEGG" id="meg:DKB62_00400"/>
<dbReference type="GO" id="GO:0006355">
    <property type="term" value="P:regulation of DNA-templated transcription"/>
    <property type="evidence" value="ECO:0007669"/>
    <property type="project" value="InterPro"/>
</dbReference>
<feature type="binding site" evidence="13">
    <location>
        <position position="329"/>
    </location>
    <ligand>
        <name>S-adenosyl-L-methionine</name>
        <dbReference type="ChEBI" id="CHEBI:59789"/>
    </ligand>
</feature>
<feature type="binding site" evidence="13">
    <location>
        <begin position="260"/>
        <end position="266"/>
    </location>
    <ligand>
        <name>S-adenosyl-L-methionine</name>
        <dbReference type="ChEBI" id="CHEBI:59789"/>
    </ligand>
</feature>
<dbReference type="CDD" id="cd02440">
    <property type="entry name" value="AdoMet_MTases"/>
    <property type="match status" value="1"/>
</dbReference>
<dbReference type="GO" id="GO:0003723">
    <property type="term" value="F:RNA binding"/>
    <property type="evidence" value="ECO:0007669"/>
    <property type="project" value="UniProtKB-UniRule"/>
</dbReference>
<dbReference type="GO" id="GO:0008649">
    <property type="term" value="F:rRNA methyltransferase activity"/>
    <property type="evidence" value="ECO:0007669"/>
    <property type="project" value="InterPro"/>
</dbReference>
<dbReference type="InterPro" id="IPR023267">
    <property type="entry name" value="RCMT"/>
</dbReference>
<keyword evidence="5" id="KW-0698">rRNA processing</keyword>
<evidence type="ECO:0000256" key="12">
    <source>
        <dbReference type="ARBA" id="ARBA00047283"/>
    </source>
</evidence>
<keyword evidence="8 13" id="KW-0949">S-adenosyl-L-methionine</keyword>